<keyword evidence="1" id="KW-0472">Membrane</keyword>
<evidence type="ECO:0000313" key="3">
    <source>
        <dbReference type="Proteomes" id="UP000035054"/>
    </source>
</evidence>
<dbReference type="AlphaFoldDB" id="A0A6N3XBF4"/>
<evidence type="ECO:0000313" key="2">
    <source>
        <dbReference type="EMBL" id="KKZ14609.1"/>
    </source>
</evidence>
<comment type="caution">
    <text evidence="2">The sequence shown here is derived from an EMBL/GenBank/DDBJ whole genome shotgun (WGS) entry which is preliminary data.</text>
</comment>
<protein>
    <submittedName>
        <fullName evidence="2">Uncharacterized protein</fullName>
    </submittedName>
</protein>
<keyword evidence="1" id="KW-1133">Transmembrane helix</keyword>
<gene>
    <name evidence="2" type="ORF">TH68_04415</name>
</gene>
<dbReference type="EMBL" id="JXUO01000149">
    <property type="protein sequence ID" value="KKZ14609.1"/>
    <property type="molecule type" value="Genomic_DNA"/>
</dbReference>
<keyword evidence="1" id="KW-0812">Transmembrane</keyword>
<reference evidence="2 3" key="1">
    <citation type="submission" date="2015-01" db="EMBL/GenBank/DDBJ databases">
        <title>Lifestyle Evolution in Cyanobacterial Symbionts of Sponges.</title>
        <authorList>
            <person name="Burgsdorf I."/>
            <person name="Slaby B.M."/>
            <person name="Handley K.M."/>
            <person name="Haber M."/>
            <person name="Blom J."/>
            <person name="Marshall C.W."/>
            <person name="Gilbert J.A."/>
            <person name="Hentschel U."/>
            <person name="Steindler L."/>
        </authorList>
    </citation>
    <scope>NUCLEOTIDE SEQUENCE [LARGE SCALE GENOMIC DNA]</scope>
    <source>
        <strain evidence="2">142</strain>
    </source>
</reference>
<sequence>MIMLLLMHHQIINKISMLEKPLMRLIVSYPLPCGEIAILLRIIVLLFVIFFPIVAILVKMEDLKTWDYGLTAVSSRKRQL</sequence>
<feature type="transmembrane region" description="Helical" evidence="1">
    <location>
        <begin position="38"/>
        <end position="58"/>
    </location>
</feature>
<dbReference type="Proteomes" id="UP000035054">
    <property type="component" value="Unassembled WGS sequence"/>
</dbReference>
<name>A0A6N3XBF4_9SYNE</name>
<proteinExistence type="predicted"/>
<accession>A0A6N3XBF4</accession>
<evidence type="ECO:0000256" key="1">
    <source>
        <dbReference type="SAM" id="Phobius"/>
    </source>
</evidence>
<organism evidence="2 3">
    <name type="scientific">Candidatus Synechococcus spongiarum 142</name>
    <dbReference type="NCBI Taxonomy" id="1608213"/>
    <lineage>
        <taxon>Bacteria</taxon>
        <taxon>Bacillati</taxon>
        <taxon>Cyanobacteriota</taxon>
        <taxon>Cyanophyceae</taxon>
        <taxon>Synechococcales</taxon>
        <taxon>Synechococcaceae</taxon>
        <taxon>Synechococcus</taxon>
    </lineage>
</organism>